<accession>A0A2P2PNU0</accession>
<sequence length="31" mass="3400">MNQFDVCSPVQNMAMGLPEGLTHLHQSTAIE</sequence>
<dbReference type="GO" id="GO:0016787">
    <property type="term" value="F:hydrolase activity"/>
    <property type="evidence" value="ECO:0007669"/>
    <property type="project" value="UniProtKB-KW"/>
</dbReference>
<protein>
    <submittedName>
        <fullName evidence="1">Glycoside hydrolase family 28 family protein</fullName>
    </submittedName>
</protein>
<organism evidence="1">
    <name type="scientific">Rhizophora mucronata</name>
    <name type="common">Asiatic mangrove</name>
    <dbReference type="NCBI Taxonomy" id="61149"/>
    <lineage>
        <taxon>Eukaryota</taxon>
        <taxon>Viridiplantae</taxon>
        <taxon>Streptophyta</taxon>
        <taxon>Embryophyta</taxon>
        <taxon>Tracheophyta</taxon>
        <taxon>Spermatophyta</taxon>
        <taxon>Magnoliopsida</taxon>
        <taxon>eudicotyledons</taxon>
        <taxon>Gunneridae</taxon>
        <taxon>Pentapetalae</taxon>
        <taxon>rosids</taxon>
        <taxon>fabids</taxon>
        <taxon>Malpighiales</taxon>
        <taxon>Rhizophoraceae</taxon>
        <taxon>Rhizophora</taxon>
    </lineage>
</organism>
<proteinExistence type="predicted"/>
<keyword evidence="1" id="KW-0378">Hydrolase</keyword>
<dbReference type="EMBL" id="GGEC01075929">
    <property type="protein sequence ID" value="MBX56413.1"/>
    <property type="molecule type" value="Transcribed_RNA"/>
</dbReference>
<dbReference type="AlphaFoldDB" id="A0A2P2PNU0"/>
<name>A0A2P2PNU0_RHIMU</name>
<reference evidence="1" key="1">
    <citation type="submission" date="2018-02" db="EMBL/GenBank/DDBJ databases">
        <title>Rhizophora mucronata_Transcriptome.</title>
        <authorList>
            <person name="Meera S.P."/>
            <person name="Sreeshan A."/>
            <person name="Augustine A."/>
        </authorList>
    </citation>
    <scope>NUCLEOTIDE SEQUENCE</scope>
    <source>
        <tissue evidence="1">Leaf</tissue>
    </source>
</reference>
<evidence type="ECO:0000313" key="1">
    <source>
        <dbReference type="EMBL" id="MBX56413.1"/>
    </source>
</evidence>